<dbReference type="Proteomes" id="UP000839535">
    <property type="component" value="Unassembled WGS sequence"/>
</dbReference>
<proteinExistence type="predicted"/>
<evidence type="ECO:0000313" key="1">
    <source>
        <dbReference type="EMBL" id="MJY18669.1"/>
    </source>
</evidence>
<name>A0A3R0Q924_SALEN</name>
<organism evidence="1">
    <name type="scientific">Salmonella enteritidis</name>
    <dbReference type="NCBI Taxonomy" id="149539"/>
    <lineage>
        <taxon>Bacteria</taxon>
        <taxon>Pseudomonadati</taxon>
        <taxon>Pseudomonadota</taxon>
        <taxon>Gammaproteobacteria</taxon>
        <taxon>Enterobacterales</taxon>
        <taxon>Enterobacteriaceae</taxon>
        <taxon>Salmonella</taxon>
    </lineage>
</organism>
<reference evidence="1" key="1">
    <citation type="submission" date="2018-07" db="EMBL/GenBank/DDBJ databases">
        <authorList>
            <consortium name="GenomeTrakr network: Whole genome sequencing for foodborne pathogen traceback"/>
        </authorList>
    </citation>
    <scope>NUCLEOTIDE SEQUENCE [LARGE SCALE GENOMIC DNA]</scope>
    <source>
        <strain evidence="1">NC_WHO_S053</strain>
    </source>
</reference>
<sequence>MSVIKKNIPGVSLCICAFFTHSAMGQGQQTVQGGVIHFHGAIVEPSCDVYTHAENIDLTCLREGKKQVHRIDLRQAPALPRDIQSIATVRLHYLNAQKSLAVMNIEYR</sequence>
<comment type="caution">
    <text evidence="1">The sequence shown here is derived from an EMBL/GenBank/DDBJ whole genome shotgun (WGS) entry which is preliminary data.</text>
</comment>
<dbReference type="EMBL" id="RTTD01000016">
    <property type="protein sequence ID" value="MJY18669.1"/>
    <property type="molecule type" value="Genomic_DNA"/>
</dbReference>
<accession>A0A3R0Q924</accession>
<protein>
    <submittedName>
        <fullName evidence="1">Type 1 fimbrial protein</fullName>
    </submittedName>
</protein>
<dbReference type="AlphaFoldDB" id="A0A3R0Q924"/>
<gene>
    <name evidence="1" type="ORF">DTI44_09745</name>
</gene>